<dbReference type="InterPro" id="IPR029044">
    <property type="entry name" value="Nucleotide-diphossugar_trans"/>
</dbReference>
<reference evidence="4 5" key="1">
    <citation type="submission" date="2019-06" db="EMBL/GenBank/DDBJ databases">
        <title>Sequencing the genomes of 1000 actinobacteria strains.</title>
        <authorList>
            <person name="Klenk H.-P."/>
        </authorList>
    </citation>
    <scope>NUCLEOTIDE SEQUENCE [LARGE SCALE GENOMIC DNA]</scope>
    <source>
        <strain evidence="4 5">DSM 19560</strain>
    </source>
</reference>
<organism evidence="4 5">
    <name type="scientific">Rudaeicoccus suwonensis</name>
    <dbReference type="NCBI Taxonomy" id="657409"/>
    <lineage>
        <taxon>Bacteria</taxon>
        <taxon>Bacillati</taxon>
        <taxon>Actinomycetota</taxon>
        <taxon>Actinomycetes</taxon>
        <taxon>Micrococcales</taxon>
        <taxon>Dermacoccaceae</taxon>
        <taxon>Rudaeicoccus</taxon>
    </lineage>
</organism>
<dbReference type="Gene3D" id="3.90.550.10">
    <property type="entry name" value="Spore Coat Polysaccharide Biosynthesis Protein SpsA, Chain A"/>
    <property type="match status" value="1"/>
</dbReference>
<dbReference type="PANTHER" id="PTHR19136">
    <property type="entry name" value="MOLYBDENUM COFACTOR GUANYLYLTRANSFERASE"/>
    <property type="match status" value="1"/>
</dbReference>
<dbReference type="InterPro" id="IPR029063">
    <property type="entry name" value="SAM-dependent_MTases_sf"/>
</dbReference>
<dbReference type="SUPFAM" id="SSF53448">
    <property type="entry name" value="Nucleotide-diphospho-sugar transferases"/>
    <property type="match status" value="1"/>
</dbReference>
<keyword evidence="1" id="KW-0808">Transferase</keyword>
<proteinExistence type="predicted"/>
<evidence type="ECO:0000313" key="5">
    <source>
        <dbReference type="Proteomes" id="UP000318297"/>
    </source>
</evidence>
<feature type="domain" description="Methyltransferase type 11" evidence="2">
    <location>
        <begin position="227"/>
        <end position="315"/>
    </location>
</feature>
<dbReference type="InterPro" id="IPR025877">
    <property type="entry name" value="MobA-like_NTP_Trfase"/>
</dbReference>
<name>A0A561E3E7_9MICO</name>
<dbReference type="SUPFAM" id="SSF53335">
    <property type="entry name" value="S-adenosyl-L-methionine-dependent methyltransferases"/>
    <property type="match status" value="1"/>
</dbReference>
<dbReference type="CDD" id="cd02440">
    <property type="entry name" value="AdoMet_MTases"/>
    <property type="match status" value="1"/>
</dbReference>
<evidence type="ECO:0000259" key="2">
    <source>
        <dbReference type="Pfam" id="PF08241"/>
    </source>
</evidence>
<dbReference type="InterPro" id="IPR013216">
    <property type="entry name" value="Methyltransf_11"/>
</dbReference>
<comment type="caution">
    <text evidence="4">The sequence shown here is derived from an EMBL/GenBank/DDBJ whole genome shotgun (WGS) entry which is preliminary data.</text>
</comment>
<dbReference type="EMBL" id="VIVQ01000002">
    <property type="protein sequence ID" value="TWE10138.1"/>
    <property type="molecule type" value="Genomic_DNA"/>
</dbReference>
<keyword evidence="5" id="KW-1185">Reference proteome</keyword>
<feature type="domain" description="MobA-like NTP transferase" evidence="3">
    <location>
        <begin position="5"/>
        <end position="154"/>
    </location>
</feature>
<dbReference type="Gene3D" id="3.40.50.150">
    <property type="entry name" value="Vaccinia Virus protein VP39"/>
    <property type="match status" value="1"/>
</dbReference>
<dbReference type="RefSeq" id="WP_145228875.1">
    <property type="nucleotide sequence ID" value="NZ_VIVQ01000002.1"/>
</dbReference>
<dbReference type="Proteomes" id="UP000318297">
    <property type="component" value="Unassembled WGS sequence"/>
</dbReference>
<dbReference type="OrthoDB" id="9804312at2"/>
<evidence type="ECO:0000256" key="1">
    <source>
        <dbReference type="ARBA" id="ARBA00022679"/>
    </source>
</evidence>
<sequence length="386" mass="42031">MPTTVVLAGGRSSRFGDDKTRALLRERPLLDQALDGLPETSRIIVVGEPRDTDRTVEWVRESPSFSGPLAALAAALPLITDDEFALIAADMPYAATALPELRLTLRSGPADAVVATDADGRRQPLLAAYRTAAARRGMPTDPTDQPMRALLQQLTVTTLPVEDSAVWDVDTVEDLHAMERRQREADLVTYYDAEATDRRDHPLPEQRIDHRDAFITVLHAEGRERVLEVGTGPGRDAIGFRDAGFQLRGVDLAPASVAVCRTAGLDVQVASALELPFATGSFDAAYTASTLLHVADADLPTALGEIVRVVTPGAPVAIGLWGAPQSRTEHWGGGHYGPARFFALRSDEVLRDAVTKHGRIERFETWPATDGTDLHYQWLVLRTPRD</sequence>
<protein>
    <submittedName>
        <fullName evidence="4">Molybdopterin-guanine dinucleotide biosynthesis protein A</fullName>
    </submittedName>
</protein>
<dbReference type="Pfam" id="PF12804">
    <property type="entry name" value="NTP_transf_3"/>
    <property type="match status" value="1"/>
</dbReference>
<dbReference type="AlphaFoldDB" id="A0A561E3E7"/>
<dbReference type="PANTHER" id="PTHR19136:SF81">
    <property type="entry name" value="MOLYBDENUM COFACTOR GUANYLYLTRANSFERASE"/>
    <property type="match status" value="1"/>
</dbReference>
<dbReference type="GO" id="GO:0016779">
    <property type="term" value="F:nucleotidyltransferase activity"/>
    <property type="evidence" value="ECO:0007669"/>
    <property type="project" value="UniProtKB-ARBA"/>
</dbReference>
<dbReference type="Pfam" id="PF08241">
    <property type="entry name" value="Methyltransf_11"/>
    <property type="match status" value="1"/>
</dbReference>
<gene>
    <name evidence="4" type="ORF">BKA23_2490</name>
</gene>
<accession>A0A561E3E7</accession>
<evidence type="ECO:0000313" key="4">
    <source>
        <dbReference type="EMBL" id="TWE10138.1"/>
    </source>
</evidence>
<evidence type="ECO:0000259" key="3">
    <source>
        <dbReference type="Pfam" id="PF12804"/>
    </source>
</evidence>
<dbReference type="GO" id="GO:0008757">
    <property type="term" value="F:S-adenosylmethionine-dependent methyltransferase activity"/>
    <property type="evidence" value="ECO:0007669"/>
    <property type="project" value="InterPro"/>
</dbReference>